<dbReference type="EMBL" id="HG992982">
    <property type="protein sequence ID" value="CAE7187307.1"/>
    <property type="molecule type" value="Genomic_DNA"/>
</dbReference>
<dbReference type="PANTHER" id="PTHR24148">
    <property type="entry name" value="ANKYRIN REPEAT DOMAIN-CONTAINING PROTEIN 39 HOMOLOG-RELATED"/>
    <property type="match status" value="1"/>
</dbReference>
<accession>A0A6S6W5Z7</accession>
<dbReference type="PANTHER" id="PTHR24148:SF64">
    <property type="entry name" value="HETEROKARYON INCOMPATIBILITY DOMAIN-CONTAINING PROTEIN"/>
    <property type="match status" value="1"/>
</dbReference>
<dbReference type="InterPro" id="IPR052895">
    <property type="entry name" value="HetReg/Transcr_Mod"/>
</dbReference>
<evidence type="ECO:0000313" key="2">
    <source>
        <dbReference type="EMBL" id="CAE7187307.1"/>
    </source>
</evidence>
<reference evidence="2" key="1">
    <citation type="submission" date="2021-02" db="EMBL/GenBank/DDBJ databases">
        <authorList>
            <person name="Syme A R."/>
            <person name="Syme A R."/>
            <person name="Moolhuijzen P."/>
        </authorList>
    </citation>
    <scope>NUCLEOTIDE SEQUENCE</scope>
    <source>
        <strain evidence="2">W1-1</strain>
    </source>
</reference>
<dbReference type="Pfam" id="PF06985">
    <property type="entry name" value="HET"/>
    <property type="match status" value="1"/>
</dbReference>
<name>A0A6S6W5Z7_9PLEO</name>
<sequence>MSEPSIYTERLLSENQIRLIHIPPSSNPEQTFECDLVVADTESLPPYEALSHFWGVDQPTVPIICNVILSNTRPNLSRALKRVRLEQTSRVFWADALCINQDDNEEKNCQVPLMGNFYSRADKVCVWLGHGEEELISEVLHCVALVAKSCREVGDKHGLEAECGYVLRNTELPINVTATFNHQIDAGLAEPFPNPWFSRVWCIQEVLLAKDALARWGEQKKFGHLEPNYNKSAGQVFADTAAYIVRFDGHLEILKEISHSETYDGDEGYASWAPRWDILEPAYNFYKHSQNFSACADRRIFWTLGGSYGLGPLCMRADGIVVVLYGYGFLLVLRSRGDEYLFLGEVYVDKIMHGELVEEVEQGRRQEQVFCLI</sequence>
<dbReference type="AlphaFoldDB" id="A0A6S6W5Z7"/>
<feature type="domain" description="Heterokaryon incompatibility" evidence="1">
    <location>
        <begin position="47"/>
        <end position="205"/>
    </location>
</feature>
<proteinExistence type="predicted"/>
<organism evidence="2 3">
    <name type="scientific">Pyrenophora teres f. teres</name>
    <dbReference type="NCBI Taxonomy" id="97479"/>
    <lineage>
        <taxon>Eukaryota</taxon>
        <taxon>Fungi</taxon>
        <taxon>Dikarya</taxon>
        <taxon>Ascomycota</taxon>
        <taxon>Pezizomycotina</taxon>
        <taxon>Dothideomycetes</taxon>
        <taxon>Pleosporomycetidae</taxon>
        <taxon>Pleosporales</taxon>
        <taxon>Pleosporineae</taxon>
        <taxon>Pleosporaceae</taxon>
        <taxon>Pyrenophora</taxon>
    </lineage>
</organism>
<protein>
    <submittedName>
        <fullName evidence="2">HET-domain-containing protein</fullName>
    </submittedName>
</protein>
<dbReference type="Pfam" id="PF26639">
    <property type="entry name" value="Het-6_barrel"/>
    <property type="match status" value="1"/>
</dbReference>
<evidence type="ECO:0000259" key="1">
    <source>
        <dbReference type="Pfam" id="PF06985"/>
    </source>
</evidence>
<evidence type="ECO:0000313" key="3">
    <source>
        <dbReference type="Proteomes" id="UP000472372"/>
    </source>
</evidence>
<gene>
    <name evidence="2" type="ORF">PTTW11_07123</name>
</gene>
<dbReference type="InterPro" id="IPR010730">
    <property type="entry name" value="HET"/>
</dbReference>
<dbReference type="Proteomes" id="UP000472372">
    <property type="component" value="Chromosome 6"/>
</dbReference>